<keyword evidence="4" id="KW-1185">Reference proteome</keyword>
<feature type="coiled-coil region" evidence="1">
    <location>
        <begin position="211"/>
        <end position="245"/>
    </location>
</feature>
<protein>
    <recommendedName>
        <fullName evidence="2">DUF8082 domain-containing protein</fullName>
    </recommendedName>
</protein>
<proteinExistence type="predicted"/>
<evidence type="ECO:0000256" key="1">
    <source>
        <dbReference type="SAM" id="Coils"/>
    </source>
</evidence>
<organism evidence="3 4">
    <name type="scientific">Venenivibrio stagnispumantis</name>
    <dbReference type="NCBI Taxonomy" id="407998"/>
    <lineage>
        <taxon>Bacteria</taxon>
        <taxon>Pseudomonadati</taxon>
        <taxon>Aquificota</taxon>
        <taxon>Aquificia</taxon>
        <taxon>Aquificales</taxon>
        <taxon>Hydrogenothermaceae</taxon>
        <taxon>Venenivibrio</taxon>
    </lineage>
</organism>
<sequence>MNISDKIKNILTDAYLNLKIDFIAVYYKGKIIEYKGNIGSERFFVNLAIFVERALDINEVIPGFEEEYLFAENKNITIFLYYTSKDLAIIFINFSKSHLPTFKIEAQNISQKILLLKDELVQYEKLEQKPATQPETQKEPEIDETIKKELEKGLVDNHFFTEQTESLEEILEKTSSSQIEPTLEDILSTQTENSFIQEEEKLPSLEDILSVQEEETLAKELDISKEKSEEKIPSLEEILQAEEKNPDIEEILTTEKKEEIYLDDKTIEDIKKAFIKEIGPIGNFIFKKELSSYNNKLTKNQLTKFIDKLAEEISNIERRNKFLENIKYILEE</sequence>
<evidence type="ECO:0000313" key="3">
    <source>
        <dbReference type="EMBL" id="SMP13609.1"/>
    </source>
</evidence>
<gene>
    <name evidence="3" type="ORF">SAMN06264868_11122</name>
</gene>
<dbReference type="Proteomes" id="UP001157947">
    <property type="component" value="Unassembled WGS sequence"/>
</dbReference>
<dbReference type="AlphaFoldDB" id="A0AA46AEI5"/>
<evidence type="ECO:0000259" key="2">
    <source>
        <dbReference type="Pfam" id="PF26309"/>
    </source>
</evidence>
<feature type="coiled-coil region" evidence="1">
    <location>
        <begin position="299"/>
        <end position="326"/>
    </location>
</feature>
<feature type="domain" description="DUF8082" evidence="2">
    <location>
        <begin position="266"/>
        <end position="330"/>
    </location>
</feature>
<keyword evidence="1" id="KW-0175">Coiled coil</keyword>
<dbReference type="RefSeq" id="WP_265133800.1">
    <property type="nucleotide sequence ID" value="NZ_FXTX01000011.1"/>
</dbReference>
<reference evidence="3" key="1">
    <citation type="submission" date="2017-05" db="EMBL/GenBank/DDBJ databases">
        <authorList>
            <person name="Varghese N."/>
            <person name="Submissions S."/>
        </authorList>
    </citation>
    <scope>NUCLEOTIDE SEQUENCE</scope>
    <source>
        <strain evidence="3">DSM 18763</strain>
    </source>
</reference>
<accession>A0AA46AEI5</accession>
<dbReference type="InterPro" id="IPR058395">
    <property type="entry name" value="DUF8082"/>
</dbReference>
<dbReference type="Pfam" id="PF26309">
    <property type="entry name" value="DUF8082"/>
    <property type="match status" value="1"/>
</dbReference>
<comment type="caution">
    <text evidence="3">The sequence shown here is derived from an EMBL/GenBank/DDBJ whole genome shotgun (WGS) entry which is preliminary data.</text>
</comment>
<name>A0AA46AEI5_9AQUI</name>
<dbReference type="EMBL" id="FXTX01000011">
    <property type="protein sequence ID" value="SMP13609.1"/>
    <property type="molecule type" value="Genomic_DNA"/>
</dbReference>
<evidence type="ECO:0000313" key="4">
    <source>
        <dbReference type="Proteomes" id="UP001157947"/>
    </source>
</evidence>